<feature type="non-terminal residue" evidence="1">
    <location>
        <position position="1"/>
    </location>
</feature>
<evidence type="ECO:0000313" key="1">
    <source>
        <dbReference type="EMBL" id="EZA62524.1"/>
    </source>
</evidence>
<dbReference type="AlphaFoldDB" id="A0A026X519"/>
<dbReference type="EMBL" id="KK107020">
    <property type="protein sequence ID" value="EZA62524.1"/>
    <property type="molecule type" value="Genomic_DNA"/>
</dbReference>
<organism evidence="1 2">
    <name type="scientific">Ooceraea biroi</name>
    <name type="common">Clonal raider ant</name>
    <name type="synonym">Cerapachys biroi</name>
    <dbReference type="NCBI Taxonomy" id="2015173"/>
    <lineage>
        <taxon>Eukaryota</taxon>
        <taxon>Metazoa</taxon>
        <taxon>Ecdysozoa</taxon>
        <taxon>Arthropoda</taxon>
        <taxon>Hexapoda</taxon>
        <taxon>Insecta</taxon>
        <taxon>Pterygota</taxon>
        <taxon>Neoptera</taxon>
        <taxon>Endopterygota</taxon>
        <taxon>Hymenoptera</taxon>
        <taxon>Apocrita</taxon>
        <taxon>Aculeata</taxon>
        <taxon>Formicoidea</taxon>
        <taxon>Formicidae</taxon>
        <taxon>Dorylinae</taxon>
        <taxon>Ooceraea</taxon>
    </lineage>
</organism>
<reference evidence="1 2" key="1">
    <citation type="journal article" date="2014" name="Curr. Biol.">
        <title>The genome of the clonal raider ant Cerapachys biroi.</title>
        <authorList>
            <person name="Oxley P.R."/>
            <person name="Ji L."/>
            <person name="Fetter-Pruneda I."/>
            <person name="McKenzie S.K."/>
            <person name="Li C."/>
            <person name="Hu H."/>
            <person name="Zhang G."/>
            <person name="Kronauer D.J."/>
        </authorList>
    </citation>
    <scope>NUCLEOTIDE SEQUENCE [LARGE SCALE GENOMIC DNA]</scope>
</reference>
<gene>
    <name evidence="1" type="ORF">X777_10154</name>
</gene>
<dbReference type="Proteomes" id="UP000053097">
    <property type="component" value="Unassembled WGS sequence"/>
</dbReference>
<sequence length="118" mass="13456">RFNSFTICILAVTQSRCSILKDEDQLPFLKKMPGRRTAGPQFHILTLLELHVHRKPQGVSRKDKTRIFGGNARMHRATIQKASLGISARAEKLPRCAKRLGRKHGYFAEINMEFLALN</sequence>
<protein>
    <submittedName>
        <fullName evidence="1">Uncharacterized protein</fullName>
    </submittedName>
</protein>
<keyword evidence="2" id="KW-1185">Reference proteome</keyword>
<evidence type="ECO:0000313" key="2">
    <source>
        <dbReference type="Proteomes" id="UP000053097"/>
    </source>
</evidence>
<name>A0A026X519_OOCBI</name>
<proteinExistence type="predicted"/>
<accession>A0A026X519</accession>